<protein>
    <submittedName>
        <fullName evidence="2">Uncharacterized protein</fullName>
    </submittedName>
</protein>
<evidence type="ECO:0000313" key="2">
    <source>
        <dbReference type="EMBL" id="SFW50513.1"/>
    </source>
</evidence>
<dbReference type="Proteomes" id="UP000183461">
    <property type="component" value="Unassembled WGS sequence"/>
</dbReference>
<keyword evidence="1" id="KW-1133">Transmembrane helix</keyword>
<gene>
    <name evidence="2" type="ORF">SAMN02910280_0109</name>
</gene>
<dbReference type="AlphaFoldDB" id="A0A1K1PSH7"/>
<dbReference type="RefSeq" id="WP_072301173.1">
    <property type="nucleotide sequence ID" value="NZ_FPIP01000010.1"/>
</dbReference>
<proteinExistence type="predicted"/>
<feature type="transmembrane region" description="Helical" evidence="1">
    <location>
        <begin position="79"/>
        <end position="98"/>
    </location>
</feature>
<evidence type="ECO:0000313" key="3">
    <source>
        <dbReference type="Proteomes" id="UP000183461"/>
    </source>
</evidence>
<keyword evidence="1" id="KW-0812">Transmembrane</keyword>
<keyword evidence="1" id="KW-0472">Membrane</keyword>
<name>A0A1K1PSH7_RUMFL</name>
<reference evidence="2 3" key="1">
    <citation type="submission" date="2016-11" db="EMBL/GenBank/DDBJ databases">
        <authorList>
            <person name="Jaros S."/>
            <person name="Januszkiewicz K."/>
            <person name="Wedrychowicz H."/>
        </authorList>
    </citation>
    <scope>NUCLEOTIDE SEQUENCE [LARGE SCALE GENOMIC DNA]</scope>
    <source>
        <strain evidence="2 3">YL228</strain>
    </source>
</reference>
<dbReference type="EMBL" id="FPIP01000010">
    <property type="protein sequence ID" value="SFW50513.1"/>
    <property type="molecule type" value="Genomic_DNA"/>
</dbReference>
<evidence type="ECO:0000256" key="1">
    <source>
        <dbReference type="SAM" id="Phobius"/>
    </source>
</evidence>
<organism evidence="2 3">
    <name type="scientific">Ruminococcus flavefaciens</name>
    <dbReference type="NCBI Taxonomy" id="1265"/>
    <lineage>
        <taxon>Bacteria</taxon>
        <taxon>Bacillati</taxon>
        <taxon>Bacillota</taxon>
        <taxon>Clostridia</taxon>
        <taxon>Eubacteriales</taxon>
        <taxon>Oscillospiraceae</taxon>
        <taxon>Ruminococcus</taxon>
    </lineage>
</organism>
<accession>A0A1K1PSH7</accession>
<sequence length="456" mass="51431">MKDKNIFDILENAENDSMKRLIDKCPEISDEQLEKIFKMSEKKFRKQRAEKDRTERDNTIKMTENYVVEGVERNKRPAWLTPLTTAASVLLIAGIAIGSTAMLKRHTKPNGGGGGVTPAVTVSTTTGTSTNIVSTDKNGSTITGTDVTTTTTTVTSAGDGSDQNTADTEFIKPFVGRWRYEMSNINDLDVPESAGYMGTVEITADATYIMTDNSGNVSHGTISNATEEIGGTSIQCLDFSVNESGANDFLTRRAYYDESRPYELHFGNSNIARLVREEHVEPTDTSWQSAYRKELLKHYNKAGIPYNDPMWDLQDIDGDDIPELLISTGTQKDDCVYIYYYENGEAKDLNNTVQTIPYGEYGVTNICKEEHYIGHNYTDNRVTYYEMTKLKDHYPICDIFTYYYDLEQAGETPYGLNARPVSEEEFNQKVDEYNSKNWITVGRQYRLGDFSPLMDN</sequence>